<dbReference type="EC" id="2.7.11.1" evidence="1"/>
<dbReference type="Proteomes" id="UP001203297">
    <property type="component" value="Unassembled WGS sequence"/>
</dbReference>
<feature type="domain" description="KA1" evidence="10">
    <location>
        <begin position="330"/>
        <end position="377"/>
    </location>
</feature>
<evidence type="ECO:0000256" key="7">
    <source>
        <dbReference type="ARBA" id="ARBA00047899"/>
    </source>
</evidence>
<evidence type="ECO:0000256" key="4">
    <source>
        <dbReference type="ARBA" id="ARBA00022741"/>
    </source>
</evidence>
<dbReference type="EMBL" id="WTXG01000020">
    <property type="protein sequence ID" value="KAI0300012.1"/>
    <property type="molecule type" value="Genomic_DNA"/>
</dbReference>
<evidence type="ECO:0000256" key="1">
    <source>
        <dbReference type="ARBA" id="ARBA00012513"/>
    </source>
</evidence>
<organism evidence="11 12">
    <name type="scientific">Multifurca ochricompacta</name>
    <dbReference type="NCBI Taxonomy" id="376703"/>
    <lineage>
        <taxon>Eukaryota</taxon>
        <taxon>Fungi</taxon>
        <taxon>Dikarya</taxon>
        <taxon>Basidiomycota</taxon>
        <taxon>Agaricomycotina</taxon>
        <taxon>Agaricomycetes</taxon>
        <taxon>Russulales</taxon>
        <taxon>Russulaceae</taxon>
        <taxon>Multifurca</taxon>
    </lineage>
</organism>
<feature type="region of interest" description="Disordered" evidence="9">
    <location>
        <begin position="27"/>
        <end position="108"/>
    </location>
</feature>
<feature type="region of interest" description="Disordered" evidence="9">
    <location>
        <begin position="1"/>
        <end position="20"/>
    </location>
</feature>
<dbReference type="GO" id="GO:0004674">
    <property type="term" value="F:protein serine/threonine kinase activity"/>
    <property type="evidence" value="ECO:0007669"/>
    <property type="project" value="UniProtKB-KW"/>
</dbReference>
<keyword evidence="6" id="KW-0067">ATP-binding</keyword>
<reference evidence="11" key="1">
    <citation type="journal article" date="2022" name="New Phytol.">
        <title>Evolutionary transition to the ectomycorrhizal habit in the genomes of a hyperdiverse lineage of mushroom-forming fungi.</title>
        <authorList>
            <person name="Looney B."/>
            <person name="Miyauchi S."/>
            <person name="Morin E."/>
            <person name="Drula E."/>
            <person name="Courty P.E."/>
            <person name="Kohler A."/>
            <person name="Kuo A."/>
            <person name="LaButti K."/>
            <person name="Pangilinan J."/>
            <person name="Lipzen A."/>
            <person name="Riley R."/>
            <person name="Andreopoulos W."/>
            <person name="He G."/>
            <person name="Johnson J."/>
            <person name="Nolan M."/>
            <person name="Tritt A."/>
            <person name="Barry K.W."/>
            <person name="Grigoriev I.V."/>
            <person name="Nagy L.G."/>
            <person name="Hibbett D."/>
            <person name="Henrissat B."/>
            <person name="Matheny P.B."/>
            <person name="Labbe J."/>
            <person name="Martin F.M."/>
        </authorList>
    </citation>
    <scope>NUCLEOTIDE SEQUENCE</scope>
    <source>
        <strain evidence="11">BPL690</strain>
    </source>
</reference>
<evidence type="ECO:0000256" key="2">
    <source>
        <dbReference type="ARBA" id="ARBA00022527"/>
    </source>
</evidence>
<dbReference type="SUPFAM" id="SSF103243">
    <property type="entry name" value="KA1-like"/>
    <property type="match status" value="1"/>
</dbReference>
<dbReference type="PROSITE" id="PS50032">
    <property type="entry name" value="KA1"/>
    <property type="match status" value="1"/>
</dbReference>
<evidence type="ECO:0000259" key="10">
    <source>
        <dbReference type="PROSITE" id="PS50032"/>
    </source>
</evidence>
<evidence type="ECO:0000313" key="11">
    <source>
        <dbReference type="EMBL" id="KAI0300012.1"/>
    </source>
</evidence>
<feature type="compositionally biased region" description="Basic and acidic residues" evidence="9">
    <location>
        <begin position="221"/>
        <end position="244"/>
    </location>
</feature>
<keyword evidence="4" id="KW-0547">Nucleotide-binding</keyword>
<feature type="non-terminal residue" evidence="11">
    <location>
        <position position="377"/>
    </location>
</feature>
<comment type="catalytic activity">
    <reaction evidence="8">
        <text>L-seryl-[protein] + ATP = O-phospho-L-seryl-[protein] + ADP + H(+)</text>
        <dbReference type="Rhea" id="RHEA:17989"/>
        <dbReference type="Rhea" id="RHEA-COMP:9863"/>
        <dbReference type="Rhea" id="RHEA-COMP:11604"/>
        <dbReference type="ChEBI" id="CHEBI:15378"/>
        <dbReference type="ChEBI" id="CHEBI:29999"/>
        <dbReference type="ChEBI" id="CHEBI:30616"/>
        <dbReference type="ChEBI" id="CHEBI:83421"/>
        <dbReference type="ChEBI" id="CHEBI:456216"/>
        <dbReference type="EC" id="2.7.11.1"/>
    </reaction>
</comment>
<evidence type="ECO:0000313" key="12">
    <source>
        <dbReference type="Proteomes" id="UP001203297"/>
    </source>
</evidence>
<feature type="compositionally biased region" description="Low complexity" evidence="9">
    <location>
        <begin position="260"/>
        <end position="272"/>
    </location>
</feature>
<dbReference type="InterPro" id="IPR028375">
    <property type="entry name" value="KA1/Ssp2_C"/>
</dbReference>
<dbReference type="InterPro" id="IPR001772">
    <property type="entry name" value="KA1_dom"/>
</dbReference>
<keyword evidence="12" id="KW-1185">Reference proteome</keyword>
<keyword evidence="5" id="KW-0418">Kinase</keyword>
<dbReference type="AlphaFoldDB" id="A0AAD4M492"/>
<evidence type="ECO:0000256" key="8">
    <source>
        <dbReference type="ARBA" id="ARBA00048679"/>
    </source>
</evidence>
<gene>
    <name evidence="11" type="ORF">B0F90DRAFT_1725966</name>
</gene>
<sequence length="377" mass="40671">MHVSPTGGISHSQTLPLHRRAATILDPQGLAKRHERRSSTGGALLSSVTGTIGRHRRPSTGHGNTTGRPLLPERPFAQTTEVPEEDASREGRVNGTGAGHGHELTDGEDEGIASAADKDFKPVFLKGLFSVATTSTKPPATLKMDIRRVLDRMQVQYRETKTGFDCIHLPSIDISSLQDPHATPTLSSRKHRKQGSSGSGDSGGTTKKIVRKASKLSFGVSRKDKDTSVNGNTHKEKEKEKESSGRPSGGTGPALNATQSSGSSSFFNVSSNAPTVHADDNSATLHLDESPRRSHSPTRSKNLPPIPRDFGAAPQPFPTGEVDREVLESVGQSTLSVRFEINIIKVPWLPLHGIQFRRAGGDGWQYQMLARRVLTEL</sequence>
<evidence type="ECO:0000256" key="3">
    <source>
        <dbReference type="ARBA" id="ARBA00022679"/>
    </source>
</evidence>
<name>A0AAD4M492_9AGAM</name>
<evidence type="ECO:0000256" key="6">
    <source>
        <dbReference type="ARBA" id="ARBA00022840"/>
    </source>
</evidence>
<comment type="caution">
    <text evidence="11">The sequence shown here is derived from an EMBL/GenBank/DDBJ whole genome shotgun (WGS) entry which is preliminary data.</text>
</comment>
<keyword evidence="2" id="KW-0723">Serine/threonine-protein kinase</keyword>
<dbReference type="Pfam" id="PF02149">
    <property type="entry name" value="KA1"/>
    <property type="match status" value="1"/>
</dbReference>
<keyword evidence="3" id="KW-0808">Transferase</keyword>
<comment type="catalytic activity">
    <reaction evidence="7">
        <text>L-threonyl-[protein] + ATP = O-phospho-L-threonyl-[protein] + ADP + H(+)</text>
        <dbReference type="Rhea" id="RHEA:46608"/>
        <dbReference type="Rhea" id="RHEA-COMP:11060"/>
        <dbReference type="Rhea" id="RHEA-COMP:11605"/>
        <dbReference type="ChEBI" id="CHEBI:15378"/>
        <dbReference type="ChEBI" id="CHEBI:30013"/>
        <dbReference type="ChEBI" id="CHEBI:30616"/>
        <dbReference type="ChEBI" id="CHEBI:61977"/>
        <dbReference type="ChEBI" id="CHEBI:456216"/>
        <dbReference type="EC" id="2.7.11.1"/>
    </reaction>
</comment>
<evidence type="ECO:0000256" key="9">
    <source>
        <dbReference type="SAM" id="MobiDB-lite"/>
    </source>
</evidence>
<accession>A0AAD4M492</accession>
<evidence type="ECO:0000256" key="5">
    <source>
        <dbReference type="ARBA" id="ARBA00022777"/>
    </source>
</evidence>
<proteinExistence type="predicted"/>
<dbReference type="Gene3D" id="3.30.310.80">
    <property type="entry name" value="Kinase associated domain 1, KA1"/>
    <property type="match status" value="2"/>
</dbReference>
<feature type="region of interest" description="Disordered" evidence="9">
    <location>
        <begin position="175"/>
        <end position="319"/>
    </location>
</feature>
<protein>
    <recommendedName>
        <fullName evidence="1">non-specific serine/threonine protein kinase</fullName>
        <ecNumber evidence="1">2.7.11.1</ecNumber>
    </recommendedName>
</protein>
<dbReference type="GO" id="GO:0005524">
    <property type="term" value="F:ATP binding"/>
    <property type="evidence" value="ECO:0007669"/>
    <property type="project" value="UniProtKB-KW"/>
</dbReference>